<dbReference type="EMBL" id="CAEZSR010000319">
    <property type="protein sequence ID" value="CAB4600513.1"/>
    <property type="molecule type" value="Genomic_DNA"/>
</dbReference>
<reference evidence="1" key="1">
    <citation type="submission" date="2020-05" db="EMBL/GenBank/DDBJ databases">
        <authorList>
            <person name="Chiriac C."/>
            <person name="Salcher M."/>
            <person name="Ghai R."/>
            <person name="Kavagutti S V."/>
        </authorList>
    </citation>
    <scope>NUCLEOTIDE SEQUENCE</scope>
</reference>
<protein>
    <submittedName>
        <fullName evidence="1">Unannotated protein</fullName>
    </submittedName>
</protein>
<accession>A0A6J6GLC3</accession>
<organism evidence="1">
    <name type="scientific">freshwater metagenome</name>
    <dbReference type="NCBI Taxonomy" id="449393"/>
    <lineage>
        <taxon>unclassified sequences</taxon>
        <taxon>metagenomes</taxon>
        <taxon>ecological metagenomes</taxon>
    </lineage>
</organism>
<dbReference type="AlphaFoldDB" id="A0A6J6GLC3"/>
<gene>
    <name evidence="1" type="ORF">UFOPK1493_04291</name>
</gene>
<evidence type="ECO:0000313" key="1">
    <source>
        <dbReference type="EMBL" id="CAB4600513.1"/>
    </source>
</evidence>
<name>A0A6J6GLC3_9ZZZZ</name>
<sequence>MTQDLLIGQTAILEKYHWFVRSHLVDWAGGTANAGATTELAAAQAVAAKAHTPTGSRTTRNAGDAGVSGTAATAATAATTATAADAAVTAEGR</sequence>
<proteinExistence type="predicted"/>